<accession>A0A369ABW2</accession>
<dbReference type="NCBIfam" id="NF000955">
    <property type="entry name" value="PRK00099.1-1"/>
    <property type="match status" value="1"/>
</dbReference>
<dbReference type="Gene3D" id="3.30.70.1730">
    <property type="match status" value="1"/>
</dbReference>
<keyword evidence="8" id="KW-1185">Reference proteome</keyword>
<dbReference type="InterPro" id="IPR001790">
    <property type="entry name" value="Ribosomal_uL10"/>
</dbReference>
<proteinExistence type="inferred from homology"/>
<gene>
    <name evidence="6" type="primary">rplJ</name>
    <name evidence="7" type="ORF">DES35_101179</name>
</gene>
<evidence type="ECO:0000256" key="6">
    <source>
        <dbReference type="HAMAP-Rule" id="MF_00362"/>
    </source>
</evidence>
<evidence type="ECO:0000256" key="4">
    <source>
        <dbReference type="ARBA" id="ARBA00023274"/>
    </source>
</evidence>
<sequence length="174" mass="19343">MNKQEKDTLINELTDLLKENSVIYLTDIEGLNAAQTSQLRRICFNKKVQLRVVKNTLLKKAMERSGKNFGELFPTLKGMTSLMIAESGSTPARLISEVRKKSEKPILKGAYIDEAVFVGDNQLKVLENLKSREELISDIILLLQSPIKNVVSALNSGGQTIAGLLKSLEERAQN</sequence>
<keyword evidence="4 6" id="KW-0687">Ribonucleoprotein</keyword>
<name>A0A369ABW2_9FLAO</name>
<evidence type="ECO:0000256" key="3">
    <source>
        <dbReference type="ARBA" id="ARBA00022980"/>
    </source>
</evidence>
<evidence type="ECO:0000256" key="1">
    <source>
        <dbReference type="ARBA" id="ARBA00002633"/>
    </source>
</evidence>
<comment type="subunit">
    <text evidence="6">Part of the ribosomal stalk of the 50S ribosomal subunit. The N-terminus interacts with L11 and the large rRNA to form the base of the stalk. The C-terminus forms an elongated spine to which L12 dimers bind in a sequential fashion forming a multimeric L10(L12)X complex.</text>
</comment>
<evidence type="ECO:0000313" key="8">
    <source>
        <dbReference type="Proteomes" id="UP000253517"/>
    </source>
</evidence>
<dbReference type="GO" id="GO:0006412">
    <property type="term" value="P:translation"/>
    <property type="evidence" value="ECO:0007669"/>
    <property type="project" value="UniProtKB-UniRule"/>
</dbReference>
<dbReference type="GO" id="GO:0070180">
    <property type="term" value="F:large ribosomal subunit rRNA binding"/>
    <property type="evidence" value="ECO:0007669"/>
    <property type="project" value="UniProtKB-UniRule"/>
</dbReference>
<dbReference type="InterPro" id="IPR047865">
    <property type="entry name" value="Ribosomal_uL10_bac_type"/>
</dbReference>
<dbReference type="GO" id="GO:0005840">
    <property type="term" value="C:ribosome"/>
    <property type="evidence" value="ECO:0007669"/>
    <property type="project" value="UniProtKB-KW"/>
</dbReference>
<dbReference type="AlphaFoldDB" id="A0A369ABW2"/>
<keyword evidence="6" id="KW-0699">rRNA-binding</keyword>
<dbReference type="GO" id="GO:1990904">
    <property type="term" value="C:ribonucleoprotein complex"/>
    <property type="evidence" value="ECO:0007669"/>
    <property type="project" value="UniProtKB-KW"/>
</dbReference>
<dbReference type="Proteomes" id="UP000253517">
    <property type="component" value="Unassembled WGS sequence"/>
</dbReference>
<reference evidence="7 8" key="1">
    <citation type="submission" date="2018-07" db="EMBL/GenBank/DDBJ databases">
        <title>Genomic Encyclopedia of Type Strains, Phase IV (KMG-IV): sequencing the most valuable type-strain genomes for metagenomic binning, comparative biology and taxonomic classification.</title>
        <authorList>
            <person name="Goeker M."/>
        </authorList>
    </citation>
    <scope>NUCLEOTIDE SEQUENCE [LARGE SCALE GENOMIC DNA]</scope>
    <source>
        <strain evidence="7 8">DSM 21410</strain>
    </source>
</reference>
<comment type="caution">
    <text evidence="7">The sequence shown here is derived from an EMBL/GenBank/DDBJ whole genome shotgun (WGS) entry which is preliminary data.</text>
</comment>
<dbReference type="CDD" id="cd05797">
    <property type="entry name" value="Ribosomal_L10"/>
    <property type="match status" value="1"/>
</dbReference>
<dbReference type="InterPro" id="IPR043141">
    <property type="entry name" value="Ribosomal_uL10-like_sf"/>
</dbReference>
<dbReference type="PANTHER" id="PTHR11560">
    <property type="entry name" value="39S RIBOSOMAL PROTEIN L10, MITOCHONDRIAL"/>
    <property type="match status" value="1"/>
</dbReference>
<dbReference type="Pfam" id="PF00466">
    <property type="entry name" value="Ribosomal_L10"/>
    <property type="match status" value="1"/>
</dbReference>
<comment type="similarity">
    <text evidence="2 6">Belongs to the universal ribosomal protein uL10 family.</text>
</comment>
<keyword evidence="3 6" id="KW-0689">Ribosomal protein</keyword>
<dbReference type="InterPro" id="IPR022973">
    <property type="entry name" value="Ribosomal_uL10_bac"/>
</dbReference>
<comment type="function">
    <text evidence="1 6">Forms part of the ribosomal stalk, playing a central role in the interaction of the ribosome with GTP-bound translation factors.</text>
</comment>
<dbReference type="RefSeq" id="WP_114365545.1">
    <property type="nucleotide sequence ID" value="NZ_BHZF01000001.1"/>
</dbReference>
<dbReference type="SUPFAM" id="SSF160369">
    <property type="entry name" value="Ribosomal protein L10-like"/>
    <property type="match status" value="1"/>
</dbReference>
<evidence type="ECO:0000256" key="5">
    <source>
        <dbReference type="ARBA" id="ARBA00035202"/>
    </source>
</evidence>
<evidence type="ECO:0000313" key="7">
    <source>
        <dbReference type="EMBL" id="RCX04904.1"/>
    </source>
</evidence>
<protein>
    <recommendedName>
        <fullName evidence="5 6">Large ribosomal subunit protein uL10</fullName>
    </recommendedName>
</protein>
<dbReference type="EMBL" id="QPJS01000001">
    <property type="protein sequence ID" value="RCX04904.1"/>
    <property type="molecule type" value="Genomic_DNA"/>
</dbReference>
<dbReference type="HAMAP" id="MF_00362">
    <property type="entry name" value="Ribosomal_uL10"/>
    <property type="match status" value="1"/>
</dbReference>
<keyword evidence="6" id="KW-0694">RNA-binding</keyword>
<evidence type="ECO:0000256" key="2">
    <source>
        <dbReference type="ARBA" id="ARBA00008889"/>
    </source>
</evidence>
<organism evidence="7 8">
    <name type="scientific">Schleiferia thermophila</name>
    <dbReference type="NCBI Taxonomy" id="884107"/>
    <lineage>
        <taxon>Bacteria</taxon>
        <taxon>Pseudomonadati</taxon>
        <taxon>Bacteroidota</taxon>
        <taxon>Flavobacteriia</taxon>
        <taxon>Flavobacteriales</taxon>
        <taxon>Schleiferiaceae</taxon>
        <taxon>Schleiferia</taxon>
    </lineage>
</organism>